<keyword evidence="6" id="KW-1185">Reference proteome</keyword>
<dbReference type="InterPro" id="IPR000184">
    <property type="entry name" value="Bac_surfAg_D15"/>
</dbReference>
<keyword evidence="3" id="KW-0732">Signal</keyword>
<evidence type="ECO:0000256" key="3">
    <source>
        <dbReference type="SAM" id="SignalP"/>
    </source>
</evidence>
<evidence type="ECO:0000313" key="6">
    <source>
        <dbReference type="Proteomes" id="UP001338309"/>
    </source>
</evidence>
<evidence type="ECO:0000256" key="1">
    <source>
        <dbReference type="ARBA" id="ARBA00004370"/>
    </source>
</evidence>
<comment type="subcellular location">
    <subcellularLocation>
        <location evidence="1">Membrane</location>
    </subcellularLocation>
</comment>
<accession>A0ABQ6PRS3</accession>
<sequence length="377" mass="42568">MKLILSFLVLMVLFSGNAKAQGNFVKRYFDTFIHDTADVAKPQFLAYPIIAYSPETNWEFGASGLYLFYAKQDTGNRLSEIVAQGFYTVENQYGGFLEHALYSDKNQWFFLGNLKYQSFPVSFYGTGIDSRLSDEQKVEAIQLVVKERVLKRASQNLYAGFELEFNRSVDVSFSGQTPVLHEDQLFGTAGSTNLGLGTGIILDTRHNVLNVRNGYFSEIAVLNFSKSLGSDFNFTYLVSDSRYFRTVRKNQIVALQLLGQFSWGSVPFNQLPQLGGPNLMRGYYQGRFRDNNYIVTQIEYRFLPLPLGFSRRIGAALFASTGTVFSAFADLEKKDFRGAIGAGLRFLLFPKKDVYVRADYALTREGGGFYLFIGEAF</sequence>
<proteinExistence type="predicted"/>
<evidence type="ECO:0000259" key="4">
    <source>
        <dbReference type="Pfam" id="PF01103"/>
    </source>
</evidence>
<dbReference type="Gene3D" id="2.40.160.50">
    <property type="entry name" value="membrane protein fhac: a member of the omp85/tpsb transporter family"/>
    <property type="match status" value="1"/>
</dbReference>
<reference evidence="5 6" key="1">
    <citation type="submission" date="2023-08" db="EMBL/GenBank/DDBJ databases">
        <title>Draft genome sequence of Algoriphagus confluentis.</title>
        <authorList>
            <person name="Takatani N."/>
            <person name="Hosokawa M."/>
            <person name="Sawabe T."/>
        </authorList>
    </citation>
    <scope>NUCLEOTIDE SEQUENCE [LARGE SCALE GENOMIC DNA]</scope>
    <source>
        <strain evidence="5 6">NBRC 111222</strain>
    </source>
</reference>
<comment type="caution">
    <text evidence="5">The sequence shown here is derived from an EMBL/GenBank/DDBJ whole genome shotgun (WGS) entry which is preliminary data.</text>
</comment>
<organism evidence="5 6">
    <name type="scientific">Algoriphagus confluentis</name>
    <dbReference type="NCBI Taxonomy" id="1697556"/>
    <lineage>
        <taxon>Bacteria</taxon>
        <taxon>Pseudomonadati</taxon>
        <taxon>Bacteroidota</taxon>
        <taxon>Cytophagia</taxon>
        <taxon>Cytophagales</taxon>
        <taxon>Cyclobacteriaceae</taxon>
        <taxon>Algoriphagus</taxon>
    </lineage>
</organism>
<evidence type="ECO:0000313" key="5">
    <source>
        <dbReference type="EMBL" id="GMQ30680.1"/>
    </source>
</evidence>
<gene>
    <name evidence="5" type="ORF">Aconfl_33230</name>
</gene>
<feature type="chain" id="PRO_5046817500" evidence="3">
    <location>
        <begin position="21"/>
        <end position="377"/>
    </location>
</feature>
<name>A0ABQ6PRS3_9BACT</name>
<dbReference type="Proteomes" id="UP001338309">
    <property type="component" value="Unassembled WGS sequence"/>
</dbReference>
<keyword evidence="2" id="KW-0472">Membrane</keyword>
<feature type="domain" description="Bacterial surface antigen (D15)" evidence="4">
    <location>
        <begin position="156"/>
        <end position="376"/>
    </location>
</feature>
<dbReference type="RefSeq" id="WP_338225392.1">
    <property type="nucleotide sequence ID" value="NZ_BTPD01000011.1"/>
</dbReference>
<dbReference type="EMBL" id="BTPD01000011">
    <property type="protein sequence ID" value="GMQ30680.1"/>
    <property type="molecule type" value="Genomic_DNA"/>
</dbReference>
<protein>
    <submittedName>
        <fullName evidence="5">BamA/TamA family outer membrane protein</fullName>
    </submittedName>
</protein>
<evidence type="ECO:0000256" key="2">
    <source>
        <dbReference type="ARBA" id="ARBA00023136"/>
    </source>
</evidence>
<dbReference type="Pfam" id="PF01103">
    <property type="entry name" value="Omp85"/>
    <property type="match status" value="1"/>
</dbReference>
<feature type="signal peptide" evidence="3">
    <location>
        <begin position="1"/>
        <end position="20"/>
    </location>
</feature>